<feature type="binding site" evidence="15">
    <location>
        <position position="56"/>
    </location>
    <ligand>
        <name>[2Fe-2S] cluster</name>
        <dbReference type="ChEBI" id="CHEBI:190135"/>
    </ligand>
</feature>
<dbReference type="PROSITE" id="PS00887">
    <property type="entry name" value="ILVD_EDD_2"/>
    <property type="match status" value="1"/>
</dbReference>
<keyword evidence="5 15" id="KW-0479">Metal-binding</keyword>
<comment type="cofactor">
    <cofactor evidence="15">
        <name>[2Fe-2S] cluster</name>
        <dbReference type="ChEBI" id="CHEBI:190135"/>
    </cofactor>
    <text evidence="15">Binds 1 [2Fe-2S] cluster per subunit. This cluster acts as a Lewis acid cofactor.</text>
</comment>
<dbReference type="InterPro" id="IPR050165">
    <property type="entry name" value="DHAD_IlvD/Edd"/>
</dbReference>
<accession>A0A1I6XWX0</accession>
<evidence type="ECO:0000256" key="11">
    <source>
        <dbReference type="ARBA" id="ARBA00029304"/>
    </source>
</evidence>
<evidence type="ECO:0000259" key="16">
    <source>
        <dbReference type="Pfam" id="PF00920"/>
    </source>
</evidence>
<evidence type="ECO:0000313" key="19">
    <source>
        <dbReference type="Proteomes" id="UP000199594"/>
    </source>
</evidence>
<keyword evidence="7 15" id="KW-0408">Iron</keyword>
<comment type="catalytic activity">
    <reaction evidence="15">
        <text>(2R,3R)-2,3-dihydroxy-3-methylpentanoate = (S)-3-methyl-2-oxopentanoate + H2O</text>
        <dbReference type="Rhea" id="RHEA:27694"/>
        <dbReference type="ChEBI" id="CHEBI:15377"/>
        <dbReference type="ChEBI" id="CHEBI:35146"/>
        <dbReference type="ChEBI" id="CHEBI:49258"/>
        <dbReference type="EC" id="4.2.1.9"/>
    </reaction>
</comment>
<dbReference type="InterPro" id="IPR020558">
    <property type="entry name" value="DiOHA_6PGluconate_deHydtase_CS"/>
</dbReference>
<dbReference type="GO" id="GO:0004160">
    <property type="term" value="F:dihydroxy-acid dehydratase activity"/>
    <property type="evidence" value="ECO:0007669"/>
    <property type="project" value="UniProtKB-UniRule"/>
</dbReference>
<evidence type="ECO:0000256" key="6">
    <source>
        <dbReference type="ARBA" id="ARBA00022842"/>
    </source>
</evidence>
<evidence type="ECO:0000256" key="1">
    <source>
        <dbReference type="ARBA" id="ARBA00001946"/>
    </source>
</evidence>
<dbReference type="SUPFAM" id="SSF143975">
    <property type="entry name" value="IlvD/EDD N-terminal domain-like"/>
    <property type="match status" value="1"/>
</dbReference>
<evidence type="ECO:0000256" key="9">
    <source>
        <dbReference type="ARBA" id="ARBA00023239"/>
    </source>
</evidence>
<dbReference type="EC" id="4.2.1.9" evidence="14 15"/>
<comment type="catalytic activity">
    <reaction evidence="11">
        <text>(2R)-2,3-dihydroxy-3-methylbutanoate = 3-methyl-2-oxobutanoate + H2O</text>
        <dbReference type="Rhea" id="RHEA:24809"/>
        <dbReference type="ChEBI" id="CHEBI:11851"/>
        <dbReference type="ChEBI" id="CHEBI:15377"/>
        <dbReference type="ChEBI" id="CHEBI:49072"/>
        <dbReference type="EC" id="4.2.1.9"/>
    </reaction>
    <physiologicalReaction direction="left-to-right" evidence="11">
        <dbReference type="Rhea" id="RHEA:24810"/>
    </physiologicalReaction>
</comment>
<dbReference type="HAMAP" id="MF_00012">
    <property type="entry name" value="IlvD"/>
    <property type="match status" value="1"/>
</dbReference>
<dbReference type="AlphaFoldDB" id="A0A1I6XWX0"/>
<dbReference type="InterPro" id="IPR056740">
    <property type="entry name" value="ILV_EDD_C"/>
</dbReference>
<feature type="domain" description="Dihydroxy-acid/6-phosphogluconate dehydratase C-terminal" evidence="17">
    <location>
        <begin position="367"/>
        <end position="556"/>
    </location>
</feature>
<dbReference type="FunFam" id="3.50.30.80:FF:000001">
    <property type="entry name" value="Dihydroxy-acid dehydratase"/>
    <property type="match status" value="1"/>
</dbReference>
<feature type="binding site" description="via carbamate group" evidence="15">
    <location>
        <position position="131"/>
    </location>
    <ligand>
        <name>Mg(2+)</name>
        <dbReference type="ChEBI" id="CHEBI:18420"/>
    </ligand>
</feature>
<evidence type="ECO:0000256" key="2">
    <source>
        <dbReference type="ARBA" id="ARBA00006486"/>
    </source>
</evidence>
<keyword evidence="4 15" id="KW-0001">2Fe-2S</keyword>
<keyword evidence="10 15" id="KW-0100">Branched-chain amino acid biosynthesis</keyword>
<comment type="subunit">
    <text evidence="15">Homodimer.</text>
</comment>
<evidence type="ECO:0000256" key="8">
    <source>
        <dbReference type="ARBA" id="ARBA00023014"/>
    </source>
</evidence>
<comment type="caution">
    <text evidence="15">Lacks conserved residue(s) required for the propagation of feature annotation.</text>
</comment>
<comment type="cofactor">
    <cofactor evidence="1 15">
        <name>Mg(2+)</name>
        <dbReference type="ChEBI" id="CHEBI:18420"/>
    </cofactor>
</comment>
<evidence type="ECO:0000256" key="7">
    <source>
        <dbReference type="ARBA" id="ARBA00023004"/>
    </source>
</evidence>
<feature type="binding site" evidence="15">
    <location>
        <position position="88"/>
    </location>
    <ligand>
        <name>Mg(2+)</name>
        <dbReference type="ChEBI" id="CHEBI:18420"/>
    </ligand>
</feature>
<evidence type="ECO:0000256" key="3">
    <source>
        <dbReference type="ARBA" id="ARBA00022605"/>
    </source>
</evidence>
<evidence type="ECO:0000256" key="12">
    <source>
        <dbReference type="ARBA" id="ARBA00029436"/>
    </source>
</evidence>
<dbReference type="GO" id="GO:0009097">
    <property type="term" value="P:isoleucine biosynthetic process"/>
    <property type="evidence" value="ECO:0007669"/>
    <property type="project" value="UniProtKB-UniRule"/>
</dbReference>
<dbReference type="Proteomes" id="UP000199594">
    <property type="component" value="Unassembled WGS sequence"/>
</dbReference>
<dbReference type="GO" id="GO:0000287">
    <property type="term" value="F:magnesium ion binding"/>
    <property type="evidence" value="ECO:0007669"/>
    <property type="project" value="UniProtKB-UniRule"/>
</dbReference>
<keyword evidence="9 15" id="KW-0456">Lyase</keyword>
<comment type="function">
    <text evidence="15">Functions in the biosynthesis of branched-chain amino acids. Catalyzes the dehydration of (2R,3R)-2,3-dihydroxy-3-methylpentanoate (2,3-dihydroxy-3-methylvalerate) into 2-oxo-3-methylpentanoate (2-oxo-3-methylvalerate) and of (2R)-2,3-dihydroxy-3-methylbutanoate (2,3-dihydroxyisovalerate) into 2-oxo-3-methylbutanoate (2-oxoisovalerate), the penultimate precursor to L-isoleucine and L-valine, respectively.</text>
</comment>
<feature type="domain" description="Dihydroxy-acid/6-phosphogluconate dehydratase N-terminal" evidence="16">
    <location>
        <begin position="41"/>
        <end position="355"/>
    </location>
</feature>
<dbReference type="EMBL" id="FPAQ01000003">
    <property type="protein sequence ID" value="SFT42482.1"/>
    <property type="molecule type" value="Genomic_DNA"/>
</dbReference>
<dbReference type="InterPro" id="IPR000581">
    <property type="entry name" value="ILV_EDD_N"/>
</dbReference>
<dbReference type="Pfam" id="PF00920">
    <property type="entry name" value="ILVD_EDD_N"/>
    <property type="match status" value="1"/>
</dbReference>
<sequence length="562" mass="58665">MSDTPDDPRRRHSAPVVDGVGKSASRAMLRAVGFTDADFAKPQVGIASTWSNLTPCNSHIDELARRASDGADAAGGKGVIFNTITISDGIANGTEGMKYSLVSREVIADSIETVAGCEGFDGLVAIGGCDKNMPGCLMGLARLDRPSVFVYGGTILPGEGHTDIVSVFEAMGAHSRGDMDLIEVKQIEETAIPGPGSCGGMYTANTMASAIEALGMSLPGSSAQNAVSRDKRDDCHAAGEAVLALLERDIKPSDIMTRQAFENAIAVVIALGGSTNAVLHLIGMARTIGVELSLADFTAIGKRVPVVADLRPSGHYMMSELVAIGGIQPLMKILLDAGLLHGDCLTVTGQTLAENLAEVAPYPDDQKIIAPLDRPVKAESHLRILFGNLAPEGSVAKITGKEGTRFSGRARVFGSEEEAQARINDGTVVAGDVVVIRYEGPKGGPGMREMLTPTSAIMGRGLGSEVALITDGRFSGGSHGFVVGHVTPEAFDGGPLALVEDGDAITIDAEADTIDIALSDEELMRRRAAWRQPAPRYTRGVLSKYARTVSSASTGAVTDLPE</sequence>
<dbReference type="Gene3D" id="3.50.30.80">
    <property type="entry name" value="IlvD/EDD C-terminal domain-like"/>
    <property type="match status" value="1"/>
</dbReference>
<reference evidence="18 19" key="1">
    <citation type="submission" date="2016-10" db="EMBL/GenBank/DDBJ databases">
        <authorList>
            <person name="de Groot N.N."/>
        </authorList>
    </citation>
    <scope>NUCLEOTIDE SEQUENCE [LARGE SCALE GENOMIC DNA]</scope>
    <source>
        <strain evidence="18 19">CGMCC 1.6493</strain>
    </source>
</reference>
<feature type="binding site" evidence="15">
    <location>
        <position position="449"/>
    </location>
    <ligand>
        <name>Mg(2+)</name>
        <dbReference type="ChEBI" id="CHEBI:18420"/>
    </ligand>
</feature>
<name>A0A1I6XWX0_9GAMM</name>
<dbReference type="PANTHER" id="PTHR21000">
    <property type="entry name" value="DIHYDROXY-ACID DEHYDRATASE DAD"/>
    <property type="match status" value="1"/>
</dbReference>
<comment type="pathway">
    <text evidence="13 15">Amino-acid biosynthesis; L-isoleucine biosynthesis; L-isoleucine from 2-oxobutanoate: step 3/4.</text>
</comment>
<evidence type="ECO:0000256" key="10">
    <source>
        <dbReference type="ARBA" id="ARBA00023304"/>
    </source>
</evidence>
<dbReference type="PANTHER" id="PTHR21000:SF5">
    <property type="entry name" value="DIHYDROXY-ACID DEHYDRATASE, MITOCHONDRIAL"/>
    <property type="match status" value="1"/>
</dbReference>
<feature type="modified residue" description="N6-carboxylysine" evidence="15">
    <location>
        <position position="131"/>
    </location>
</feature>
<evidence type="ECO:0000256" key="14">
    <source>
        <dbReference type="ARBA" id="ARBA00029490"/>
    </source>
</evidence>
<dbReference type="GO" id="GO:0009099">
    <property type="term" value="P:L-valine biosynthetic process"/>
    <property type="evidence" value="ECO:0007669"/>
    <property type="project" value="UniProtKB-UniRule"/>
</dbReference>
<dbReference type="UniPathway" id="UPA00049">
    <property type="reaction ID" value="UER00061"/>
</dbReference>
<dbReference type="Pfam" id="PF24877">
    <property type="entry name" value="ILV_EDD_C"/>
    <property type="match status" value="1"/>
</dbReference>
<evidence type="ECO:0000259" key="17">
    <source>
        <dbReference type="Pfam" id="PF24877"/>
    </source>
</evidence>
<dbReference type="OrthoDB" id="9807077at2"/>
<feature type="binding site" evidence="15">
    <location>
        <position position="130"/>
    </location>
    <ligand>
        <name>Mg(2+)</name>
        <dbReference type="ChEBI" id="CHEBI:18420"/>
    </ligand>
</feature>
<keyword evidence="6 15" id="KW-0460">Magnesium</keyword>
<evidence type="ECO:0000256" key="4">
    <source>
        <dbReference type="ARBA" id="ARBA00022714"/>
    </source>
</evidence>
<evidence type="ECO:0000256" key="15">
    <source>
        <dbReference type="HAMAP-Rule" id="MF_00012"/>
    </source>
</evidence>
<dbReference type="NCBIfam" id="TIGR00110">
    <property type="entry name" value="ilvD"/>
    <property type="match status" value="1"/>
</dbReference>
<comment type="similarity">
    <text evidence="2 15">Belongs to the IlvD/Edd family.</text>
</comment>
<dbReference type="PROSITE" id="PS00886">
    <property type="entry name" value="ILVD_EDD_1"/>
    <property type="match status" value="1"/>
</dbReference>
<dbReference type="InterPro" id="IPR037237">
    <property type="entry name" value="IlvD/EDD_N"/>
</dbReference>
<keyword evidence="8 15" id="KW-0411">Iron-sulfur</keyword>
<organism evidence="18 19">
    <name type="scientific">Halomonas saccharevitans</name>
    <dbReference type="NCBI Taxonomy" id="416872"/>
    <lineage>
        <taxon>Bacteria</taxon>
        <taxon>Pseudomonadati</taxon>
        <taxon>Pseudomonadota</taxon>
        <taxon>Gammaproteobacteria</taxon>
        <taxon>Oceanospirillales</taxon>
        <taxon>Halomonadaceae</taxon>
        <taxon>Halomonas</taxon>
    </lineage>
</organism>
<evidence type="ECO:0000313" key="18">
    <source>
        <dbReference type="EMBL" id="SFT42482.1"/>
    </source>
</evidence>
<feature type="active site" description="Proton acceptor" evidence="15">
    <location>
        <position position="475"/>
    </location>
</feature>
<dbReference type="SUPFAM" id="SSF52016">
    <property type="entry name" value="LeuD/IlvD-like"/>
    <property type="match status" value="1"/>
</dbReference>
<gene>
    <name evidence="15" type="primary">ilvD</name>
    <name evidence="18" type="ORF">SAMN04487956_103151</name>
</gene>
<proteinExistence type="inferred from homology"/>
<dbReference type="NCBIfam" id="NF002068">
    <property type="entry name" value="PRK00911.1"/>
    <property type="match status" value="1"/>
</dbReference>
<dbReference type="GO" id="GO:0051537">
    <property type="term" value="F:2 iron, 2 sulfur cluster binding"/>
    <property type="evidence" value="ECO:0007669"/>
    <property type="project" value="UniProtKB-UniRule"/>
</dbReference>
<comment type="pathway">
    <text evidence="12 15">Amino-acid biosynthesis; L-valine biosynthesis; L-valine from pyruvate: step 3/4.</text>
</comment>
<keyword evidence="3 15" id="KW-0028">Amino-acid biosynthesis</keyword>
<evidence type="ECO:0000256" key="5">
    <source>
        <dbReference type="ARBA" id="ARBA00022723"/>
    </source>
</evidence>
<dbReference type="RefSeq" id="WP_089846981.1">
    <property type="nucleotide sequence ID" value="NZ_FPAQ01000003.1"/>
</dbReference>
<dbReference type="InterPro" id="IPR042096">
    <property type="entry name" value="Dihydro-acid_dehy_C"/>
</dbReference>
<evidence type="ECO:0000256" key="13">
    <source>
        <dbReference type="ARBA" id="ARBA00029437"/>
    </source>
</evidence>
<protein>
    <recommendedName>
        <fullName evidence="14 15">Dihydroxy-acid dehydratase</fullName>
        <shortName evidence="15">DAD</shortName>
        <ecNumber evidence="14 15">4.2.1.9</ecNumber>
    </recommendedName>
</protein>
<dbReference type="InterPro" id="IPR004404">
    <property type="entry name" value="DihydroxyA_deHydtase"/>
</dbReference>
<dbReference type="UniPathway" id="UPA00047">
    <property type="reaction ID" value="UER00057"/>
</dbReference>